<proteinExistence type="predicted"/>
<gene>
    <name evidence="1" type="ORF">METZ01_LOCUS311582</name>
</gene>
<evidence type="ECO:0000313" key="1">
    <source>
        <dbReference type="EMBL" id="SVC58728.1"/>
    </source>
</evidence>
<dbReference type="EMBL" id="UINC01099446">
    <property type="protein sequence ID" value="SVC58728.1"/>
    <property type="molecule type" value="Genomic_DNA"/>
</dbReference>
<name>A0A382NDY3_9ZZZZ</name>
<reference evidence="1" key="1">
    <citation type="submission" date="2018-05" db="EMBL/GenBank/DDBJ databases">
        <authorList>
            <person name="Lanie J.A."/>
            <person name="Ng W.-L."/>
            <person name="Kazmierczak K.M."/>
            <person name="Andrzejewski T.M."/>
            <person name="Davidsen T.M."/>
            <person name="Wayne K.J."/>
            <person name="Tettelin H."/>
            <person name="Glass J.I."/>
            <person name="Rusch D."/>
            <person name="Podicherti R."/>
            <person name="Tsui H.-C.T."/>
            <person name="Winkler M.E."/>
        </authorList>
    </citation>
    <scope>NUCLEOTIDE SEQUENCE</scope>
</reference>
<organism evidence="1">
    <name type="scientific">marine metagenome</name>
    <dbReference type="NCBI Taxonomy" id="408172"/>
    <lineage>
        <taxon>unclassified sequences</taxon>
        <taxon>metagenomes</taxon>
        <taxon>ecological metagenomes</taxon>
    </lineage>
</organism>
<feature type="non-terminal residue" evidence="1">
    <location>
        <position position="1"/>
    </location>
</feature>
<sequence length="78" mass="8925">FGYTLVKIHEAFFRKRVWRADNEDEKTGLYPPMTLPEKTSFFILIGCSLAVGLYPRLLTQWIEPALVPLVETLNAVAK</sequence>
<evidence type="ECO:0008006" key="2">
    <source>
        <dbReference type="Google" id="ProtNLM"/>
    </source>
</evidence>
<accession>A0A382NDY3</accession>
<dbReference type="AlphaFoldDB" id="A0A382NDY3"/>
<protein>
    <recommendedName>
        <fullName evidence="2">NADH:quinone oxidoreductase/Mrp antiporter membrane subunit domain-containing protein</fullName>
    </recommendedName>
</protein>